<name>A0A409WC14_9AGAR</name>
<dbReference type="AlphaFoldDB" id="A0A409WC14"/>
<dbReference type="EMBL" id="NHYE01005200">
    <property type="protein sequence ID" value="PPQ76057.1"/>
    <property type="molecule type" value="Genomic_DNA"/>
</dbReference>
<proteinExistence type="predicted"/>
<comment type="caution">
    <text evidence="2">The sequence shown here is derived from an EMBL/GenBank/DDBJ whole genome shotgun (WGS) entry which is preliminary data.</text>
</comment>
<reference evidence="2 3" key="1">
    <citation type="journal article" date="2018" name="Evol. Lett.">
        <title>Horizontal gene cluster transfer increased hallucinogenic mushroom diversity.</title>
        <authorList>
            <person name="Reynolds H.T."/>
            <person name="Vijayakumar V."/>
            <person name="Gluck-Thaler E."/>
            <person name="Korotkin H.B."/>
            <person name="Matheny P.B."/>
            <person name="Slot J.C."/>
        </authorList>
    </citation>
    <scope>NUCLEOTIDE SEQUENCE [LARGE SCALE GENOMIC DNA]</scope>
    <source>
        <strain evidence="2 3">SRW20</strain>
    </source>
</reference>
<evidence type="ECO:0000256" key="1">
    <source>
        <dbReference type="SAM" id="MobiDB-lite"/>
    </source>
</evidence>
<keyword evidence="3" id="KW-1185">Reference proteome</keyword>
<sequence length="345" mass="37453">MSTCWSKDDPKQGSAFHELVVLPTVAPHLAEPYHVPGTPDFQAAQAELARQSGPDLPAPSEPAPVVLPALESSQPNEGPPTPDPSSEDHWENHEFFVLVILEWTERVKAGRSVRPKKVMESKNTPDVVKILTLTRAQFVTAALSAHGLQNAYIPGPTSGPGMQISWTGIPGGKSGAPVVQDDADWNMTKIQLREQARRTRGKLNNVCVTFDLNAMEGFKNRKRPLSSAGFRDMDQVELLYGIHVPSVDNFSPNQVALGRAIEDIKAAWKCEKHGRLGAAAAANLCCANTNSPMDDTGSEDTWLPPSRFTPEPIFLDLLFSRITCSTHPGTQALESEFDEAGTTGV</sequence>
<feature type="region of interest" description="Disordered" evidence="1">
    <location>
        <begin position="31"/>
        <end position="89"/>
    </location>
</feature>
<evidence type="ECO:0000313" key="2">
    <source>
        <dbReference type="EMBL" id="PPQ76057.1"/>
    </source>
</evidence>
<accession>A0A409WC14</accession>
<gene>
    <name evidence="2" type="ORF">CVT26_005439</name>
</gene>
<dbReference type="OrthoDB" id="3253434at2759"/>
<evidence type="ECO:0000313" key="3">
    <source>
        <dbReference type="Proteomes" id="UP000284706"/>
    </source>
</evidence>
<dbReference type="InParanoid" id="A0A409WC14"/>
<protein>
    <submittedName>
        <fullName evidence="2">Uncharacterized protein</fullName>
    </submittedName>
</protein>
<dbReference type="Proteomes" id="UP000284706">
    <property type="component" value="Unassembled WGS sequence"/>
</dbReference>
<organism evidence="2 3">
    <name type="scientific">Gymnopilus dilepis</name>
    <dbReference type="NCBI Taxonomy" id="231916"/>
    <lineage>
        <taxon>Eukaryota</taxon>
        <taxon>Fungi</taxon>
        <taxon>Dikarya</taxon>
        <taxon>Basidiomycota</taxon>
        <taxon>Agaricomycotina</taxon>
        <taxon>Agaricomycetes</taxon>
        <taxon>Agaricomycetidae</taxon>
        <taxon>Agaricales</taxon>
        <taxon>Agaricineae</taxon>
        <taxon>Hymenogastraceae</taxon>
        <taxon>Gymnopilus</taxon>
    </lineage>
</organism>